<evidence type="ECO:0000259" key="7">
    <source>
        <dbReference type="PROSITE" id="PS50110"/>
    </source>
</evidence>
<dbReference type="PROSITE" id="PS50043">
    <property type="entry name" value="HTH_LUXR_2"/>
    <property type="match status" value="1"/>
</dbReference>
<dbReference type="RefSeq" id="WP_063493627.1">
    <property type="nucleotide sequence ID" value="NZ_JASFCB010000004.1"/>
</dbReference>
<dbReference type="SMART" id="SM00421">
    <property type="entry name" value="HTH_LUXR"/>
    <property type="match status" value="1"/>
</dbReference>
<dbReference type="InterPro" id="IPR011006">
    <property type="entry name" value="CheY-like_superfamily"/>
</dbReference>
<dbReference type="GO" id="GO:0003677">
    <property type="term" value="F:DNA binding"/>
    <property type="evidence" value="ECO:0007669"/>
    <property type="project" value="UniProtKB-KW"/>
</dbReference>
<dbReference type="SUPFAM" id="SSF46894">
    <property type="entry name" value="C-terminal effector domain of the bipartite response regulators"/>
    <property type="match status" value="1"/>
</dbReference>
<dbReference type="SUPFAM" id="SSF52172">
    <property type="entry name" value="CheY-like"/>
    <property type="match status" value="1"/>
</dbReference>
<organism evidence="8">
    <name type="scientific">Propionibacterium freudenreichii</name>
    <dbReference type="NCBI Taxonomy" id="1744"/>
    <lineage>
        <taxon>Bacteria</taxon>
        <taxon>Bacillati</taxon>
        <taxon>Actinomycetota</taxon>
        <taxon>Actinomycetes</taxon>
        <taxon>Propionibacteriales</taxon>
        <taxon>Propionibacteriaceae</taxon>
        <taxon>Propionibacterium</taxon>
    </lineage>
</organism>
<evidence type="ECO:0000256" key="5">
    <source>
        <dbReference type="PROSITE-ProRule" id="PRU00169"/>
    </source>
</evidence>
<dbReference type="EMBL" id="LT576035">
    <property type="protein sequence ID" value="SBN39639.1"/>
    <property type="molecule type" value="Genomic_DNA"/>
</dbReference>
<reference evidence="8" key="1">
    <citation type="submission" date="2016-05" db="EMBL/GenBank/DDBJ databases">
        <authorList>
            <person name="Lavstsen T."/>
            <person name="Jespersen J.S."/>
        </authorList>
    </citation>
    <scope>NUCLEOTIDE SEQUENCE</scope>
    <source>
        <strain evidence="8">PFRJS10</strain>
    </source>
</reference>
<dbReference type="SMART" id="SM00448">
    <property type="entry name" value="REC"/>
    <property type="match status" value="1"/>
</dbReference>
<dbReference type="InterPro" id="IPR039420">
    <property type="entry name" value="WalR-like"/>
</dbReference>
<feature type="modified residue" description="4-aspartylphosphate" evidence="5">
    <location>
        <position position="56"/>
    </location>
</feature>
<dbReference type="CDD" id="cd06170">
    <property type="entry name" value="LuxR_C_like"/>
    <property type="match status" value="1"/>
</dbReference>
<dbReference type="Gene3D" id="3.40.50.2300">
    <property type="match status" value="1"/>
</dbReference>
<dbReference type="CDD" id="cd17535">
    <property type="entry name" value="REC_NarL-like"/>
    <property type="match status" value="1"/>
</dbReference>
<evidence type="ECO:0000259" key="6">
    <source>
        <dbReference type="PROSITE" id="PS50043"/>
    </source>
</evidence>
<dbReference type="GO" id="GO:0006355">
    <property type="term" value="P:regulation of DNA-templated transcription"/>
    <property type="evidence" value="ECO:0007669"/>
    <property type="project" value="InterPro"/>
</dbReference>
<evidence type="ECO:0000256" key="1">
    <source>
        <dbReference type="ARBA" id="ARBA00022553"/>
    </source>
</evidence>
<keyword evidence="2" id="KW-0805">Transcription regulation</keyword>
<name>A0A2C6YL43_9ACTN</name>
<keyword evidence="4" id="KW-0804">Transcription</keyword>
<dbReference type="Pfam" id="PF00196">
    <property type="entry name" value="GerE"/>
    <property type="match status" value="1"/>
</dbReference>
<dbReference type="GO" id="GO:0000160">
    <property type="term" value="P:phosphorelay signal transduction system"/>
    <property type="evidence" value="ECO:0007669"/>
    <property type="project" value="InterPro"/>
</dbReference>
<sequence length="235" mass="24471">MNPVTVVIADDHPMVVEGLSGMLGASGAIEVIGTAHDGREAVSKVAALHPDVVLMDLRMPVMGGVEATRAVRASSPDTTVVVLTSYDTDADILHAIEAGASGYLLKDIAADELARAIVAAAHGDTVLSQPVERALMTRLRGDDAPTLSAQEVAVLERVAQGLTNAQIASGQHLSESTVKTYLARAFSKLGVSDRTSAVVRAQALGLITTQWPGLSLRRLSAACPRSGCNGPGMRW</sequence>
<dbReference type="PRINTS" id="PR00038">
    <property type="entry name" value="HTHLUXR"/>
</dbReference>
<dbReference type="Pfam" id="PF00072">
    <property type="entry name" value="Response_reg"/>
    <property type="match status" value="1"/>
</dbReference>
<protein>
    <submittedName>
        <fullName evidence="8">Two-component system response regulator</fullName>
    </submittedName>
</protein>
<dbReference type="AlphaFoldDB" id="A0A2C6YL43"/>
<dbReference type="InterPro" id="IPR058245">
    <property type="entry name" value="NreC/VraR/RcsB-like_REC"/>
</dbReference>
<keyword evidence="1 5" id="KW-0597">Phosphoprotein</keyword>
<evidence type="ECO:0000256" key="3">
    <source>
        <dbReference type="ARBA" id="ARBA00023125"/>
    </source>
</evidence>
<gene>
    <name evidence="8" type="ORF">PFR_JS10_1996</name>
</gene>
<feature type="domain" description="Response regulatory" evidence="7">
    <location>
        <begin position="5"/>
        <end position="121"/>
    </location>
</feature>
<dbReference type="PANTHER" id="PTHR43214">
    <property type="entry name" value="TWO-COMPONENT RESPONSE REGULATOR"/>
    <property type="match status" value="1"/>
</dbReference>
<evidence type="ECO:0000256" key="2">
    <source>
        <dbReference type="ARBA" id="ARBA00023015"/>
    </source>
</evidence>
<evidence type="ECO:0000256" key="4">
    <source>
        <dbReference type="ARBA" id="ARBA00023163"/>
    </source>
</evidence>
<evidence type="ECO:0000313" key="8">
    <source>
        <dbReference type="EMBL" id="SBN39639.1"/>
    </source>
</evidence>
<dbReference type="PANTHER" id="PTHR43214:SF24">
    <property type="entry name" value="TRANSCRIPTIONAL REGULATORY PROTEIN NARL-RELATED"/>
    <property type="match status" value="1"/>
</dbReference>
<dbReference type="PROSITE" id="PS50110">
    <property type="entry name" value="RESPONSE_REGULATORY"/>
    <property type="match status" value="1"/>
</dbReference>
<keyword evidence="3" id="KW-0238">DNA-binding</keyword>
<dbReference type="InterPro" id="IPR001789">
    <property type="entry name" value="Sig_transdc_resp-reg_receiver"/>
</dbReference>
<dbReference type="InterPro" id="IPR000792">
    <property type="entry name" value="Tscrpt_reg_LuxR_C"/>
</dbReference>
<accession>A0A2C6YL43</accession>
<proteinExistence type="predicted"/>
<feature type="domain" description="HTH luxR-type" evidence="6">
    <location>
        <begin position="140"/>
        <end position="205"/>
    </location>
</feature>
<dbReference type="InterPro" id="IPR016032">
    <property type="entry name" value="Sig_transdc_resp-reg_C-effctor"/>
</dbReference>